<dbReference type="EMBL" id="WDCG01000007">
    <property type="protein sequence ID" value="KAB6424743.1"/>
    <property type="molecule type" value="Genomic_DNA"/>
</dbReference>
<gene>
    <name evidence="2" type="ORF">GAZ26_08495</name>
</gene>
<protein>
    <submittedName>
        <fullName evidence="2">Uncharacterized protein</fullName>
    </submittedName>
</protein>
<reference evidence="2 3" key="1">
    <citation type="journal article" date="2019" name="Nat. Med.">
        <title>A library of human gut bacterial isolates paired with longitudinal multiomics data enables mechanistic microbiome research.</title>
        <authorList>
            <person name="Poyet M."/>
            <person name="Groussin M."/>
            <person name="Gibbons S.M."/>
            <person name="Avila-Pacheco J."/>
            <person name="Jiang X."/>
            <person name="Kearney S.M."/>
            <person name="Perrotta A.R."/>
            <person name="Berdy B."/>
            <person name="Zhao S."/>
            <person name="Lieberman T.D."/>
            <person name="Swanson P.K."/>
            <person name="Smith M."/>
            <person name="Roesemann S."/>
            <person name="Alexander J.E."/>
            <person name="Rich S.A."/>
            <person name="Livny J."/>
            <person name="Vlamakis H."/>
            <person name="Clish C."/>
            <person name="Bullock K."/>
            <person name="Deik A."/>
            <person name="Scott J."/>
            <person name="Pierce K.A."/>
            <person name="Xavier R.J."/>
            <person name="Alm E.J."/>
        </authorList>
    </citation>
    <scope>NUCLEOTIDE SEQUENCE [LARGE SCALE GENOMIC DNA]</scope>
    <source>
        <strain evidence="2 3">BIOML-A7</strain>
    </source>
</reference>
<dbReference type="AlphaFoldDB" id="A0A7J5QTK0"/>
<feature type="compositionally biased region" description="Acidic residues" evidence="1">
    <location>
        <begin position="393"/>
        <end position="411"/>
    </location>
</feature>
<evidence type="ECO:0000313" key="3">
    <source>
        <dbReference type="Proteomes" id="UP000471447"/>
    </source>
</evidence>
<proteinExistence type="predicted"/>
<accession>A0A7J5QTK0</accession>
<dbReference type="RefSeq" id="WP_048699034.1">
    <property type="nucleotide sequence ID" value="NZ_JBDORN010000006.1"/>
</dbReference>
<dbReference type="Proteomes" id="UP000471447">
    <property type="component" value="Unassembled WGS sequence"/>
</dbReference>
<name>A0A7J5QTK0_9BACE</name>
<evidence type="ECO:0000313" key="2">
    <source>
        <dbReference type="EMBL" id="KAB6424743.1"/>
    </source>
</evidence>
<comment type="caution">
    <text evidence="2">The sequence shown here is derived from an EMBL/GenBank/DDBJ whole genome shotgun (WGS) entry which is preliminary data.</text>
</comment>
<evidence type="ECO:0000256" key="1">
    <source>
        <dbReference type="SAM" id="MobiDB-lite"/>
    </source>
</evidence>
<feature type="region of interest" description="Disordered" evidence="1">
    <location>
        <begin position="376"/>
        <end position="421"/>
    </location>
</feature>
<sequence>MQEEEKNNGMESMSVEEMFLGVQESYQEAQLRAQEENRAFARTEFFRMDKFGTYRLRILPIAPNPDGSPTRPGYEYPVHQLLLELEKPATGNKPQKMYVTVTRATDAGYSVDPIETYRRMAVEAAKEDGDDKLAEKIAGGSFGGGLKYSYGHCLYVFDLGERAKGVQMMTLSHAQFKDLDERKFKLWSKKLAKNPSYPCPVSSVYDAYSVEIEKRKNGAKTEYVISIDNESEPVPLTKEELTALMGAPRIPEIIYRYTHYHLGATVEFLKQCDGIYGMSLMETDEMKTVIDTLDGELPKEDTSAFSFDRRTKDNRENGREGGGISLDDLFERYDELQRQELGDKTEEGQELRAMIRGYIEQEGLSVRVTRSTSNRELLDLIESEMEGPKPGDEPEDALGEEEEEEQPEETEERAGRPRRRR</sequence>
<organism evidence="2 3">
    <name type="scientific">Bacteroides xylanisolvens</name>
    <dbReference type="NCBI Taxonomy" id="371601"/>
    <lineage>
        <taxon>Bacteria</taxon>
        <taxon>Pseudomonadati</taxon>
        <taxon>Bacteroidota</taxon>
        <taxon>Bacteroidia</taxon>
        <taxon>Bacteroidales</taxon>
        <taxon>Bacteroidaceae</taxon>
        <taxon>Bacteroides</taxon>
    </lineage>
</organism>